<evidence type="ECO:0000313" key="2">
    <source>
        <dbReference type="EMBL" id="KAK4225431.1"/>
    </source>
</evidence>
<evidence type="ECO:0000256" key="1">
    <source>
        <dbReference type="SAM" id="SignalP"/>
    </source>
</evidence>
<evidence type="ECO:0008006" key="4">
    <source>
        <dbReference type="Google" id="ProtNLM"/>
    </source>
</evidence>
<dbReference type="AlphaFoldDB" id="A0AAN7BLD3"/>
<keyword evidence="1" id="KW-0732">Signal</keyword>
<keyword evidence="3" id="KW-1185">Reference proteome</keyword>
<name>A0AAN7BLD3_9PEZI</name>
<organism evidence="2 3">
    <name type="scientific">Podospora fimiseda</name>
    <dbReference type="NCBI Taxonomy" id="252190"/>
    <lineage>
        <taxon>Eukaryota</taxon>
        <taxon>Fungi</taxon>
        <taxon>Dikarya</taxon>
        <taxon>Ascomycota</taxon>
        <taxon>Pezizomycotina</taxon>
        <taxon>Sordariomycetes</taxon>
        <taxon>Sordariomycetidae</taxon>
        <taxon>Sordariales</taxon>
        <taxon>Podosporaceae</taxon>
        <taxon>Podospora</taxon>
    </lineage>
</organism>
<reference evidence="2" key="2">
    <citation type="submission" date="2023-05" db="EMBL/GenBank/DDBJ databases">
        <authorList>
            <consortium name="Lawrence Berkeley National Laboratory"/>
            <person name="Steindorff A."/>
            <person name="Hensen N."/>
            <person name="Bonometti L."/>
            <person name="Westerberg I."/>
            <person name="Brannstrom I.O."/>
            <person name="Guillou S."/>
            <person name="Cros-Aarteil S."/>
            <person name="Calhoun S."/>
            <person name="Haridas S."/>
            <person name="Kuo A."/>
            <person name="Mondo S."/>
            <person name="Pangilinan J."/>
            <person name="Riley R."/>
            <person name="Labutti K."/>
            <person name="Andreopoulos B."/>
            <person name="Lipzen A."/>
            <person name="Chen C."/>
            <person name="Yanf M."/>
            <person name="Daum C."/>
            <person name="Ng V."/>
            <person name="Clum A."/>
            <person name="Ohm R."/>
            <person name="Martin F."/>
            <person name="Silar P."/>
            <person name="Natvig D."/>
            <person name="Lalanne C."/>
            <person name="Gautier V."/>
            <person name="Ament-Velasquez S.L."/>
            <person name="Kruys A."/>
            <person name="Hutchinson M.I."/>
            <person name="Powell A.J."/>
            <person name="Barry K."/>
            <person name="Miller A.N."/>
            <person name="Grigoriev I.V."/>
            <person name="Debuchy R."/>
            <person name="Gladieux P."/>
            <person name="Thoren M.H."/>
            <person name="Johannesson H."/>
        </authorList>
    </citation>
    <scope>NUCLEOTIDE SEQUENCE</scope>
    <source>
        <strain evidence="2">CBS 990.96</strain>
    </source>
</reference>
<feature type="chain" id="PRO_5042966646" description="Ecp2 effector protein domain-containing protein" evidence="1">
    <location>
        <begin position="20"/>
        <end position="194"/>
    </location>
</feature>
<accession>A0AAN7BLD3</accession>
<proteinExistence type="predicted"/>
<sequence length="194" mass="21320">MRFSAAFVPLALFAGSALASPVEVPAATIETHDSVEIPESVKNATALGIDLYGKVPSDAVRVDDHWTAEEGTLANAYFRAQIDLPAYEEQLEAAGVKLKRQNWANIGIGLWAQDNCQGQATYFDNVQYGWHHVSNINNFAVGISYRGLRRGEHLDFSRLRGSDRCGEYVTNILGPTGTGCGHIPATNCFRLWYE</sequence>
<protein>
    <recommendedName>
        <fullName evidence="4">Ecp2 effector protein domain-containing protein</fullName>
    </recommendedName>
</protein>
<evidence type="ECO:0000313" key="3">
    <source>
        <dbReference type="Proteomes" id="UP001301958"/>
    </source>
</evidence>
<dbReference type="Proteomes" id="UP001301958">
    <property type="component" value="Unassembled WGS sequence"/>
</dbReference>
<reference evidence="2" key="1">
    <citation type="journal article" date="2023" name="Mol. Phylogenet. Evol.">
        <title>Genome-scale phylogeny and comparative genomics of the fungal order Sordariales.</title>
        <authorList>
            <person name="Hensen N."/>
            <person name="Bonometti L."/>
            <person name="Westerberg I."/>
            <person name="Brannstrom I.O."/>
            <person name="Guillou S."/>
            <person name="Cros-Aarteil S."/>
            <person name="Calhoun S."/>
            <person name="Haridas S."/>
            <person name="Kuo A."/>
            <person name="Mondo S."/>
            <person name="Pangilinan J."/>
            <person name="Riley R."/>
            <person name="LaButti K."/>
            <person name="Andreopoulos B."/>
            <person name="Lipzen A."/>
            <person name="Chen C."/>
            <person name="Yan M."/>
            <person name="Daum C."/>
            <person name="Ng V."/>
            <person name="Clum A."/>
            <person name="Steindorff A."/>
            <person name="Ohm R.A."/>
            <person name="Martin F."/>
            <person name="Silar P."/>
            <person name="Natvig D.O."/>
            <person name="Lalanne C."/>
            <person name="Gautier V."/>
            <person name="Ament-Velasquez S.L."/>
            <person name="Kruys A."/>
            <person name="Hutchinson M.I."/>
            <person name="Powell A.J."/>
            <person name="Barry K."/>
            <person name="Miller A.N."/>
            <person name="Grigoriev I.V."/>
            <person name="Debuchy R."/>
            <person name="Gladieux P."/>
            <person name="Hiltunen Thoren M."/>
            <person name="Johannesson H."/>
        </authorList>
    </citation>
    <scope>NUCLEOTIDE SEQUENCE</scope>
    <source>
        <strain evidence="2">CBS 990.96</strain>
    </source>
</reference>
<dbReference type="EMBL" id="MU865367">
    <property type="protein sequence ID" value="KAK4225431.1"/>
    <property type="molecule type" value="Genomic_DNA"/>
</dbReference>
<gene>
    <name evidence="2" type="ORF">QBC38DRAFT_264494</name>
</gene>
<comment type="caution">
    <text evidence="2">The sequence shown here is derived from an EMBL/GenBank/DDBJ whole genome shotgun (WGS) entry which is preliminary data.</text>
</comment>
<feature type="signal peptide" evidence="1">
    <location>
        <begin position="1"/>
        <end position="19"/>
    </location>
</feature>